<feature type="repeat" description="PPR" evidence="3">
    <location>
        <begin position="341"/>
        <end position="375"/>
    </location>
</feature>
<feature type="repeat" description="PPR" evidence="3">
    <location>
        <begin position="279"/>
        <end position="313"/>
    </location>
</feature>
<dbReference type="SUPFAM" id="SSF48452">
    <property type="entry name" value="TPR-like"/>
    <property type="match status" value="1"/>
</dbReference>
<gene>
    <name evidence="4" type="ORF">HPP92_024760</name>
</gene>
<dbReference type="PROSITE" id="PS51375">
    <property type="entry name" value="PPR"/>
    <property type="match status" value="6"/>
</dbReference>
<dbReference type="Gene3D" id="1.25.40.10">
    <property type="entry name" value="Tetratricopeptide repeat domain"/>
    <property type="match status" value="5"/>
</dbReference>
<dbReference type="FunFam" id="1.25.40.10:FF:000090">
    <property type="entry name" value="Pentatricopeptide repeat-containing protein, chloroplastic"/>
    <property type="match status" value="1"/>
</dbReference>
<feature type="repeat" description="PPR" evidence="3">
    <location>
        <begin position="442"/>
        <end position="476"/>
    </location>
</feature>
<evidence type="ECO:0000256" key="2">
    <source>
        <dbReference type="ARBA" id="ARBA00061659"/>
    </source>
</evidence>
<dbReference type="InterPro" id="IPR011990">
    <property type="entry name" value="TPR-like_helical_dom_sf"/>
</dbReference>
<dbReference type="Pfam" id="PF13041">
    <property type="entry name" value="PPR_2"/>
    <property type="match status" value="2"/>
</dbReference>
<reference evidence="4 5" key="1">
    <citation type="journal article" date="2020" name="Nat. Food">
        <title>A phased Vanilla planifolia genome enables genetic improvement of flavour and production.</title>
        <authorList>
            <person name="Hasing T."/>
            <person name="Tang H."/>
            <person name="Brym M."/>
            <person name="Khazi F."/>
            <person name="Huang T."/>
            <person name="Chambers A.H."/>
        </authorList>
    </citation>
    <scope>NUCLEOTIDE SEQUENCE [LARGE SCALE GENOMIC DNA]</scope>
    <source>
        <tissue evidence="4">Leaf</tissue>
    </source>
</reference>
<dbReference type="Pfam" id="PF20431">
    <property type="entry name" value="E_motif"/>
    <property type="match status" value="1"/>
</dbReference>
<protein>
    <recommendedName>
        <fullName evidence="6">Pentatricopeptide repeat-containing protein</fullName>
    </recommendedName>
</protein>
<keyword evidence="1" id="KW-0677">Repeat</keyword>
<dbReference type="InterPro" id="IPR046960">
    <property type="entry name" value="PPR_At4g14850-like_plant"/>
</dbReference>
<dbReference type="Proteomes" id="UP000639772">
    <property type="component" value="Unassembled WGS sequence"/>
</dbReference>
<dbReference type="FunFam" id="1.25.40.10:FF:000196">
    <property type="entry name" value="Pentatricopeptide repeat-containing protein At4g14850"/>
    <property type="match status" value="1"/>
</dbReference>
<proteinExistence type="inferred from homology"/>
<dbReference type="NCBIfam" id="TIGR00756">
    <property type="entry name" value="PPR"/>
    <property type="match status" value="7"/>
</dbReference>
<dbReference type="InterPro" id="IPR046848">
    <property type="entry name" value="E_motif"/>
</dbReference>
<dbReference type="GO" id="GO:0009451">
    <property type="term" value="P:RNA modification"/>
    <property type="evidence" value="ECO:0007669"/>
    <property type="project" value="InterPro"/>
</dbReference>
<dbReference type="InterPro" id="IPR002885">
    <property type="entry name" value="PPR_rpt"/>
</dbReference>
<organism evidence="4 5">
    <name type="scientific">Vanilla planifolia</name>
    <name type="common">Vanilla</name>
    <dbReference type="NCBI Taxonomy" id="51239"/>
    <lineage>
        <taxon>Eukaryota</taxon>
        <taxon>Viridiplantae</taxon>
        <taxon>Streptophyta</taxon>
        <taxon>Embryophyta</taxon>
        <taxon>Tracheophyta</taxon>
        <taxon>Spermatophyta</taxon>
        <taxon>Magnoliopsida</taxon>
        <taxon>Liliopsida</taxon>
        <taxon>Asparagales</taxon>
        <taxon>Orchidaceae</taxon>
        <taxon>Vanilloideae</taxon>
        <taxon>Vanilleae</taxon>
        <taxon>Vanilla</taxon>
    </lineage>
</organism>
<dbReference type="EMBL" id="JADCNM010000014">
    <property type="protein sequence ID" value="KAG0453456.1"/>
    <property type="molecule type" value="Genomic_DNA"/>
</dbReference>
<dbReference type="AlphaFoldDB" id="A0A835PGL8"/>
<comment type="similarity">
    <text evidence="2">Belongs to the PPR family. PCMP-E subfamily.</text>
</comment>
<feature type="repeat" description="PPR" evidence="3">
    <location>
        <begin position="176"/>
        <end position="206"/>
    </location>
</feature>
<dbReference type="GO" id="GO:0003723">
    <property type="term" value="F:RNA binding"/>
    <property type="evidence" value="ECO:0007669"/>
    <property type="project" value="InterPro"/>
</dbReference>
<sequence length="667" mass="73147">MSPTPAAAAAAAAAVSKASALRLAQLRVADSHVPDALSFGMLIQHCTDHGLFRLGRLLHGRLVLLSVVPDNFLGSKIISMYARFGHLHEAQWAFEAIPIKNLFSWNAMLLAYSVNDQVCSTLRLFYSFPSSSFLPDAFTLSCLLKSISSSSFSSSANLITASGIHSFAIRLRYDSDLFVSNGLITVYGRSGDVNSARKIFDEMPTRDVVSWNSIISCYSQEGYYDDCLKLYKDMEVGMGGVMPNGVTVASVLRACSQVKDLIFGMAIHRFAVDIGIEADAVVYNSILGLYASCGSLDYARYVFDNMINKDVVSYNTLISGYMTYGFVNQAMELFHQTPTPVLATWNAVIGGLAQNNHFSCVLELFRAMQTAAFRPNSVTLSSVLPAVSFYSNLLSGKQIHCYAIRNHCDENVYVATALIDAYAKAGFLPGACRVFEESNARSLIVWTAIISAHAAHGNVVAALSVFHQMLETKVQPDPVTFTAVLSACAHAGEVDEARRVVNVLMPEFGISPAAEHYACMIGALSRKGMLKEAVEVIDRMPFQPNAKAWGALLNGAAVYRDVELGKYAFERLFKMEPNNTGNFVVMANLYSQAGRWKEAQWMRDKMKGVGLAKVPGCSWVEGTSDLHVFITQDATNKQYKDLPALLDGLVRLMREEGYVAREEVDEE</sequence>
<dbReference type="Pfam" id="PF01535">
    <property type="entry name" value="PPR"/>
    <property type="match status" value="5"/>
</dbReference>
<accession>A0A835PGL8</accession>
<dbReference type="PANTHER" id="PTHR47926:SF472">
    <property type="entry name" value="REPEAT (PPR) SUPERFAMILY PROTEIN, PUTATIVE-RELATED"/>
    <property type="match status" value="1"/>
</dbReference>
<dbReference type="OrthoDB" id="185373at2759"/>
<name>A0A835PGL8_VANPL</name>
<evidence type="ECO:0000256" key="1">
    <source>
        <dbReference type="ARBA" id="ARBA00022737"/>
    </source>
</evidence>
<evidence type="ECO:0008006" key="6">
    <source>
        <dbReference type="Google" id="ProtNLM"/>
    </source>
</evidence>
<comment type="caution">
    <text evidence="4">The sequence shown here is derived from an EMBL/GenBank/DDBJ whole genome shotgun (WGS) entry which is preliminary data.</text>
</comment>
<feature type="repeat" description="PPR" evidence="3">
    <location>
        <begin position="207"/>
        <end position="237"/>
    </location>
</feature>
<evidence type="ECO:0000313" key="4">
    <source>
        <dbReference type="EMBL" id="KAG0453456.1"/>
    </source>
</evidence>
<feature type="repeat" description="PPR" evidence="3">
    <location>
        <begin position="477"/>
        <end position="512"/>
    </location>
</feature>
<evidence type="ECO:0000256" key="3">
    <source>
        <dbReference type="PROSITE-ProRule" id="PRU00708"/>
    </source>
</evidence>
<evidence type="ECO:0000313" key="5">
    <source>
        <dbReference type="Proteomes" id="UP000639772"/>
    </source>
</evidence>
<dbReference type="PANTHER" id="PTHR47926">
    <property type="entry name" value="PENTATRICOPEPTIDE REPEAT-CONTAINING PROTEIN"/>
    <property type="match status" value="1"/>
</dbReference>